<dbReference type="GO" id="GO:0050660">
    <property type="term" value="F:flavin adenine dinucleotide binding"/>
    <property type="evidence" value="ECO:0007669"/>
    <property type="project" value="InterPro"/>
</dbReference>
<evidence type="ECO:0000256" key="2">
    <source>
        <dbReference type="ARBA" id="ARBA00009347"/>
    </source>
</evidence>
<evidence type="ECO:0000256" key="5">
    <source>
        <dbReference type="RuleBase" id="RU362125"/>
    </source>
</evidence>
<dbReference type="Pfam" id="PF02770">
    <property type="entry name" value="Acyl-CoA_dh_M"/>
    <property type="match status" value="1"/>
</dbReference>
<sequence>MVEKQLTISSSSETEDDISRTIAAICEDFPGKYWRDLEDAPLDERYPEAFVAAFEAAGFLAAGIPEEYGGVGLPMNSLVRIVETIHANGCNGDAVAEQIALTAFLCRHAASAVKAAVLPRLAAGEARFQSLAIWEPESGRQVERIAMAATAVHDGFSLSGMKRWVRFADRSNYSLVAARTGEGISLLLVNLAEAGHRITVSPTAAMNNFGGAELTFDAVFVPQEWVVGDAAALRDLEAISAILAAAAAAGCSRFFSRKGVRYANERVVFGNPIGKYQGVQFPLAQCFMESEGAHLLLQVALAHYEAGEDYQREAMLAQHLAVQAAWDSADAAFSTHGGFAFAREYDVERKWREVRFMRNEATGALRRLAERILDRTCP</sequence>
<keyword evidence="5" id="KW-0560">Oxidoreductase</keyword>
<dbReference type="Pfam" id="PF02771">
    <property type="entry name" value="Acyl-CoA_dh_N"/>
    <property type="match status" value="1"/>
</dbReference>
<dbReference type="Proteomes" id="UP000535501">
    <property type="component" value="Unassembled WGS sequence"/>
</dbReference>
<evidence type="ECO:0000259" key="8">
    <source>
        <dbReference type="Pfam" id="PF02771"/>
    </source>
</evidence>
<feature type="domain" description="Acyl-CoA dehydrogenase/oxidase N-terminal" evidence="8">
    <location>
        <begin position="13"/>
        <end position="125"/>
    </location>
</feature>
<dbReference type="GO" id="GO:0003995">
    <property type="term" value="F:acyl-CoA dehydrogenase activity"/>
    <property type="evidence" value="ECO:0007669"/>
    <property type="project" value="TreeGrafter"/>
</dbReference>
<comment type="cofactor">
    <cofactor evidence="1 5">
        <name>FAD</name>
        <dbReference type="ChEBI" id="CHEBI:57692"/>
    </cofactor>
</comment>
<dbReference type="InterPro" id="IPR009100">
    <property type="entry name" value="AcylCoA_DH/oxidase_NM_dom_sf"/>
</dbReference>
<evidence type="ECO:0000259" key="7">
    <source>
        <dbReference type="Pfam" id="PF02770"/>
    </source>
</evidence>
<dbReference type="SUPFAM" id="SSF47203">
    <property type="entry name" value="Acyl-CoA dehydrogenase C-terminal domain-like"/>
    <property type="match status" value="1"/>
</dbReference>
<keyword evidence="10" id="KW-1185">Reference proteome</keyword>
<dbReference type="AlphaFoldDB" id="A0A7W9Z0S8"/>
<accession>A0A7W9Z0S8</accession>
<dbReference type="InterPro" id="IPR036250">
    <property type="entry name" value="AcylCo_DH-like_C"/>
</dbReference>
<evidence type="ECO:0000256" key="4">
    <source>
        <dbReference type="ARBA" id="ARBA00022827"/>
    </source>
</evidence>
<evidence type="ECO:0000256" key="1">
    <source>
        <dbReference type="ARBA" id="ARBA00001974"/>
    </source>
</evidence>
<dbReference type="InterPro" id="IPR009075">
    <property type="entry name" value="AcylCo_DH/oxidase_C"/>
</dbReference>
<protein>
    <submittedName>
        <fullName evidence="9">Alkylation response protein AidB-like acyl-CoA dehydrogenase</fullName>
    </submittedName>
</protein>
<dbReference type="EMBL" id="JACHEJ010000015">
    <property type="protein sequence ID" value="MBB6181930.1"/>
    <property type="molecule type" value="Genomic_DNA"/>
</dbReference>
<dbReference type="Gene3D" id="1.10.540.10">
    <property type="entry name" value="Acyl-CoA dehydrogenase/oxidase, N-terminal domain"/>
    <property type="match status" value="1"/>
</dbReference>
<keyword evidence="3 5" id="KW-0285">Flavoprotein</keyword>
<keyword evidence="4 5" id="KW-0274">FAD</keyword>
<comment type="caution">
    <text evidence="9">The sequence shown here is derived from an EMBL/GenBank/DDBJ whole genome shotgun (WGS) entry which is preliminary data.</text>
</comment>
<comment type="similarity">
    <text evidence="2 5">Belongs to the acyl-CoA dehydrogenase family.</text>
</comment>
<dbReference type="InterPro" id="IPR037069">
    <property type="entry name" value="AcylCoA_DH/ox_N_sf"/>
</dbReference>
<dbReference type="SUPFAM" id="SSF56645">
    <property type="entry name" value="Acyl-CoA dehydrogenase NM domain-like"/>
    <property type="match status" value="1"/>
</dbReference>
<dbReference type="InterPro" id="IPR046373">
    <property type="entry name" value="Acyl-CoA_Oxase/DH_mid-dom_sf"/>
</dbReference>
<dbReference type="InterPro" id="IPR013786">
    <property type="entry name" value="AcylCoA_DH/ox_N"/>
</dbReference>
<dbReference type="PANTHER" id="PTHR43884:SF12">
    <property type="entry name" value="ISOVALERYL-COA DEHYDROGENASE, MITOCHONDRIAL-RELATED"/>
    <property type="match status" value="1"/>
</dbReference>
<evidence type="ECO:0000256" key="3">
    <source>
        <dbReference type="ARBA" id="ARBA00022630"/>
    </source>
</evidence>
<feature type="domain" description="Acyl-CoA dehydrogenase/oxidase C-terminal" evidence="6">
    <location>
        <begin position="242"/>
        <end position="358"/>
    </location>
</feature>
<dbReference type="CDD" id="cd00567">
    <property type="entry name" value="ACAD"/>
    <property type="match status" value="1"/>
</dbReference>
<organism evidence="9 10">
    <name type="scientific">Pseudorhizobium flavum</name>
    <dbReference type="NCBI Taxonomy" id="1335061"/>
    <lineage>
        <taxon>Bacteria</taxon>
        <taxon>Pseudomonadati</taxon>
        <taxon>Pseudomonadota</taxon>
        <taxon>Alphaproteobacteria</taxon>
        <taxon>Hyphomicrobiales</taxon>
        <taxon>Rhizobiaceae</taxon>
        <taxon>Rhizobium/Agrobacterium group</taxon>
        <taxon>Pseudorhizobium</taxon>
    </lineage>
</organism>
<evidence type="ECO:0000313" key="10">
    <source>
        <dbReference type="Proteomes" id="UP000535501"/>
    </source>
</evidence>
<dbReference type="InterPro" id="IPR006091">
    <property type="entry name" value="Acyl-CoA_Oxase/DH_mid-dom"/>
</dbReference>
<gene>
    <name evidence="9" type="ORF">HNQ75_003918</name>
</gene>
<dbReference type="PANTHER" id="PTHR43884">
    <property type="entry name" value="ACYL-COA DEHYDROGENASE"/>
    <property type="match status" value="1"/>
</dbReference>
<dbReference type="Gene3D" id="2.40.110.10">
    <property type="entry name" value="Butyryl-CoA Dehydrogenase, subunit A, domain 2"/>
    <property type="match status" value="1"/>
</dbReference>
<name>A0A7W9Z0S8_9HYPH</name>
<proteinExistence type="inferred from homology"/>
<feature type="domain" description="Acyl-CoA oxidase/dehydrogenase middle" evidence="7">
    <location>
        <begin position="131"/>
        <end position="219"/>
    </location>
</feature>
<dbReference type="Pfam" id="PF00441">
    <property type="entry name" value="Acyl-CoA_dh_1"/>
    <property type="match status" value="1"/>
</dbReference>
<evidence type="ECO:0000259" key="6">
    <source>
        <dbReference type="Pfam" id="PF00441"/>
    </source>
</evidence>
<evidence type="ECO:0000313" key="9">
    <source>
        <dbReference type="EMBL" id="MBB6181930.1"/>
    </source>
</evidence>
<dbReference type="RefSeq" id="WP_077548666.1">
    <property type="nucleotide sequence ID" value="NZ_JACHEJ010000015.1"/>
</dbReference>
<reference evidence="9 10" key="1">
    <citation type="submission" date="2020-08" db="EMBL/GenBank/DDBJ databases">
        <title>Genomic Encyclopedia of Type Strains, Phase IV (KMG-IV): sequencing the most valuable type-strain genomes for metagenomic binning, comparative biology and taxonomic classification.</title>
        <authorList>
            <person name="Goeker M."/>
        </authorList>
    </citation>
    <scope>NUCLEOTIDE SEQUENCE [LARGE SCALE GENOMIC DNA]</scope>
    <source>
        <strain evidence="9 10">DSM 102134</strain>
    </source>
</reference>
<dbReference type="Gene3D" id="1.20.140.10">
    <property type="entry name" value="Butyryl-CoA Dehydrogenase, subunit A, domain 3"/>
    <property type="match status" value="1"/>
</dbReference>